<evidence type="ECO:0000313" key="2">
    <source>
        <dbReference type="Proteomes" id="UP000828048"/>
    </source>
</evidence>
<name>A0ACB7YZ94_9ERIC</name>
<dbReference type="EMBL" id="CM037153">
    <property type="protein sequence ID" value="KAH7858638.1"/>
    <property type="molecule type" value="Genomic_DNA"/>
</dbReference>
<protein>
    <submittedName>
        <fullName evidence="1">Uncharacterized protein</fullName>
    </submittedName>
</protein>
<evidence type="ECO:0000313" key="1">
    <source>
        <dbReference type="EMBL" id="KAH7858638.1"/>
    </source>
</evidence>
<sequence>MEKKEEEEDEEVMADTVKLILEMPIHLADQLIRTADDASSFKTNCFDLKEKTQTVATLLHQAARIGKDLYERPTRLVIDDANQVLEGALTLVQKCRPNCLVNHLFFQKTSFKLKNSADNLSWLLRISHAVHDGSEGDYLRHSPPLAANEPVLCFVWEQIAILSSGSLSHQLAAAKSLASRSQTTTLATRN</sequence>
<gene>
    <name evidence="1" type="ORF">Vadar_026145</name>
</gene>
<proteinExistence type="predicted"/>
<accession>A0ACB7YZ94</accession>
<comment type="caution">
    <text evidence="1">The sequence shown here is derived from an EMBL/GenBank/DDBJ whole genome shotgun (WGS) entry which is preliminary data.</text>
</comment>
<reference evidence="1 2" key="1">
    <citation type="journal article" date="2021" name="Hortic Res">
        <title>High-quality reference genome and annotation aids understanding of berry development for evergreen blueberry (Vaccinium darrowii).</title>
        <authorList>
            <person name="Yu J."/>
            <person name="Hulse-Kemp A.M."/>
            <person name="Babiker E."/>
            <person name="Staton M."/>
        </authorList>
    </citation>
    <scope>NUCLEOTIDE SEQUENCE [LARGE SCALE GENOMIC DNA]</scope>
    <source>
        <strain evidence="2">cv. NJ 8807/NJ 8810</strain>
        <tissue evidence="1">Young leaf</tissue>
    </source>
</reference>
<organism evidence="1 2">
    <name type="scientific">Vaccinium darrowii</name>
    <dbReference type="NCBI Taxonomy" id="229202"/>
    <lineage>
        <taxon>Eukaryota</taxon>
        <taxon>Viridiplantae</taxon>
        <taxon>Streptophyta</taxon>
        <taxon>Embryophyta</taxon>
        <taxon>Tracheophyta</taxon>
        <taxon>Spermatophyta</taxon>
        <taxon>Magnoliopsida</taxon>
        <taxon>eudicotyledons</taxon>
        <taxon>Gunneridae</taxon>
        <taxon>Pentapetalae</taxon>
        <taxon>asterids</taxon>
        <taxon>Ericales</taxon>
        <taxon>Ericaceae</taxon>
        <taxon>Vaccinioideae</taxon>
        <taxon>Vaccinieae</taxon>
        <taxon>Vaccinium</taxon>
    </lineage>
</organism>
<dbReference type="Proteomes" id="UP000828048">
    <property type="component" value="Chromosome 3"/>
</dbReference>
<keyword evidence="2" id="KW-1185">Reference proteome</keyword>